<feature type="transmembrane region" description="Helical" evidence="1">
    <location>
        <begin position="363"/>
        <end position="385"/>
    </location>
</feature>
<dbReference type="PANTHER" id="PTHR12147">
    <property type="entry name" value="METALLOPEPTIDASE M28 FAMILY MEMBER"/>
    <property type="match status" value="1"/>
</dbReference>
<sequence length="821" mass="84222">MRAKLIDVPRRAVAGLVAALALAAAVLLAAMTDSTMQPLPASAPPGEFSAARAFAHLERFAAEPRPIGGPAGERARNYLAGQLRAAGLKVEVQRAVGANASTGLASFGQVHNLVATRRGTASTGTLLIAAHYDSAAMGPGASDDAAAVAAMLETVRALGDAPLRNDLVLLMTDGEEDGVLGAEAFAREHPLGRAGGVLLNWEARGVAGPSLMFETSPGDAGLVRAFAAAAPRPRGDSTMAALYRLLPNNTDFTPLTAAGFAGLNFAYIERSSHYHTARDSLAELDRGSLQHHGSTMLALARALGGADLPALRAGHDATYFRIFGVMVTYPDALVWPLAGLAVAAVLGLAAVARVRRLLSVPRLVAAAVSGVLPLGGAALLAQGLWEVLVAWRPAYDGMGGLLHRPDAFRVAVVLQSGLVVLAWYLLLRRRLGPAALAVGGLAWPAGLGALCAAVAPGASFVFALPTLFCALAALATLALGRRRGPAALASAGGGRRGPAALALGGGRRRGPAALALGGGRRRGPAALVSKGGRRGAVVVLTAGAVPAVMLLSGLVRTVFDGMGLALGGASALLAALLGLMLLPFAELWLPEPDAPARPRRALRLAPAIALVPALVAAGLAADRFDARHPGRTHLAYVMDAGSRTASWVSADREPPAWTRRYVTGHDTAPLPPGYARGAGLWTGPAPALARAAAPRLTVLRRTGDRVELRVSAGRPARSVTLRVERPITEATAATAGTAPVTVAVAGTRANTWPGEIRFRGLPDTGARVTLRVQGAGKVRITAIAESDGLSVVPGFVPRPQDLVAATREDGDLVAIARTYDV</sequence>
<proteinExistence type="predicted"/>
<dbReference type="Pfam" id="PF04389">
    <property type="entry name" value="Peptidase_M28"/>
    <property type="match status" value="1"/>
</dbReference>
<dbReference type="EMBL" id="JAKRKC020000001">
    <property type="protein sequence ID" value="MCK2213816.1"/>
    <property type="molecule type" value="Genomic_DNA"/>
</dbReference>
<feature type="transmembrane region" description="Helical" evidence="1">
    <location>
        <begin position="407"/>
        <end position="427"/>
    </location>
</feature>
<dbReference type="Gene3D" id="3.40.630.10">
    <property type="entry name" value="Zn peptidases"/>
    <property type="match status" value="1"/>
</dbReference>
<accession>A0ABT0FNE6</accession>
<feature type="transmembrane region" description="Helical" evidence="1">
    <location>
        <begin position="333"/>
        <end position="351"/>
    </location>
</feature>
<organism evidence="3 4">
    <name type="scientific">Actinomadura luzonensis</name>
    <dbReference type="NCBI Taxonomy" id="2805427"/>
    <lineage>
        <taxon>Bacteria</taxon>
        <taxon>Bacillati</taxon>
        <taxon>Actinomycetota</taxon>
        <taxon>Actinomycetes</taxon>
        <taxon>Streptosporangiales</taxon>
        <taxon>Thermomonosporaceae</taxon>
        <taxon>Actinomadura</taxon>
    </lineage>
</organism>
<feature type="transmembrane region" description="Helical" evidence="1">
    <location>
        <begin position="434"/>
        <end position="455"/>
    </location>
</feature>
<feature type="transmembrane region" description="Helical" evidence="1">
    <location>
        <begin position="537"/>
        <end position="559"/>
    </location>
</feature>
<feature type="transmembrane region" description="Helical" evidence="1">
    <location>
        <begin position="461"/>
        <end position="480"/>
    </location>
</feature>
<evidence type="ECO:0000313" key="3">
    <source>
        <dbReference type="EMBL" id="MCK2213816.1"/>
    </source>
</evidence>
<reference evidence="3 4" key="1">
    <citation type="submission" date="2022-04" db="EMBL/GenBank/DDBJ databases">
        <title>Genome draft of Actinomadura sp. ATCC 31491.</title>
        <authorList>
            <person name="Shi X."/>
            <person name="Du Y."/>
        </authorList>
    </citation>
    <scope>NUCLEOTIDE SEQUENCE [LARGE SCALE GENOMIC DNA]</scope>
    <source>
        <strain evidence="3 4">ATCC 31491</strain>
    </source>
</reference>
<dbReference type="Proteomes" id="UP001317259">
    <property type="component" value="Unassembled WGS sequence"/>
</dbReference>
<keyword evidence="1" id="KW-1133">Transmembrane helix</keyword>
<keyword evidence="4" id="KW-1185">Reference proteome</keyword>
<dbReference type="InterPro" id="IPR007484">
    <property type="entry name" value="Peptidase_M28"/>
</dbReference>
<feature type="transmembrane region" description="Helical" evidence="1">
    <location>
        <begin position="601"/>
        <end position="621"/>
    </location>
</feature>
<gene>
    <name evidence="3" type="ORF">MF672_008440</name>
</gene>
<feature type="domain" description="Peptidase M28" evidence="2">
    <location>
        <begin position="112"/>
        <end position="299"/>
    </location>
</feature>
<name>A0ABT0FNE6_9ACTN</name>
<evidence type="ECO:0000313" key="4">
    <source>
        <dbReference type="Proteomes" id="UP001317259"/>
    </source>
</evidence>
<dbReference type="SUPFAM" id="SSF53187">
    <property type="entry name" value="Zn-dependent exopeptidases"/>
    <property type="match status" value="1"/>
</dbReference>
<evidence type="ECO:0000256" key="1">
    <source>
        <dbReference type="SAM" id="Phobius"/>
    </source>
</evidence>
<dbReference type="InterPro" id="IPR045175">
    <property type="entry name" value="M28_fam"/>
</dbReference>
<keyword evidence="1" id="KW-0812">Transmembrane</keyword>
<dbReference type="PANTHER" id="PTHR12147:SF26">
    <property type="entry name" value="PEPTIDASE M28 DOMAIN-CONTAINING PROTEIN"/>
    <property type="match status" value="1"/>
</dbReference>
<keyword evidence="1" id="KW-0472">Membrane</keyword>
<feature type="transmembrane region" description="Helical" evidence="1">
    <location>
        <begin position="565"/>
        <end position="589"/>
    </location>
</feature>
<evidence type="ECO:0000259" key="2">
    <source>
        <dbReference type="Pfam" id="PF04389"/>
    </source>
</evidence>
<protein>
    <submittedName>
        <fullName evidence="3">M20/M25/M40 family metallo-hydrolase</fullName>
    </submittedName>
</protein>
<dbReference type="RefSeq" id="WP_242375487.1">
    <property type="nucleotide sequence ID" value="NZ_JAKRKC020000001.1"/>
</dbReference>
<comment type="caution">
    <text evidence="3">The sequence shown here is derived from an EMBL/GenBank/DDBJ whole genome shotgun (WGS) entry which is preliminary data.</text>
</comment>